<dbReference type="EMBL" id="JACJKS010000017">
    <property type="protein sequence ID" value="MBM6949110.1"/>
    <property type="molecule type" value="Genomic_DNA"/>
</dbReference>
<dbReference type="GO" id="GO:0016758">
    <property type="term" value="F:hexosyltransferase activity"/>
    <property type="evidence" value="ECO:0007669"/>
    <property type="project" value="UniProtKB-ARBA"/>
</dbReference>
<dbReference type="RefSeq" id="WP_204907113.1">
    <property type="nucleotide sequence ID" value="NZ_JACJKS010000017.1"/>
</dbReference>
<protein>
    <submittedName>
        <fullName evidence="2">Glycosyltransferase</fullName>
    </submittedName>
</protein>
<sequence>MCRIAVLLSSYNGCEFIEDQINSILHQKGNFEITLYIRDDGSSDSTCDIIKRLQGLHSNIILFEGENIGVNSSFLELMRLAKKSDYYAISDQDDIWMDDKLSSAILQLQRIERESRPLLYGSASLCVDKGLNALSVEPHIYRSISVYNTMIQNFIGGHTQVFNYKFCEIALKTFDAESVFLYDSFFTNIGMIYKGLVFDETPHVMYRLHEKNAVGTGVGLIDWIKKNIIRVQKGQSKLYAKQFDYIANTFKKELSCEENEEIKKFQNSKTNFFTRIRYIVTTKFYRQHRVENYFFKMMYLFGGYNY</sequence>
<name>A0A938XBQ6_9CLOT</name>
<dbReference type="InterPro" id="IPR001173">
    <property type="entry name" value="Glyco_trans_2-like"/>
</dbReference>
<accession>A0A938XBQ6</accession>
<evidence type="ECO:0000313" key="2">
    <source>
        <dbReference type="EMBL" id="MBM6949110.1"/>
    </source>
</evidence>
<dbReference type="SUPFAM" id="SSF53448">
    <property type="entry name" value="Nucleotide-diphospho-sugar transferases"/>
    <property type="match status" value="1"/>
</dbReference>
<comment type="caution">
    <text evidence="2">The sequence shown here is derived from an EMBL/GenBank/DDBJ whole genome shotgun (WGS) entry which is preliminary data.</text>
</comment>
<dbReference type="Proteomes" id="UP000705508">
    <property type="component" value="Unassembled WGS sequence"/>
</dbReference>
<gene>
    <name evidence="2" type="ORF">H6A20_10655</name>
</gene>
<organism evidence="2 3">
    <name type="scientific">Mordavella massiliensis</name>
    <dbReference type="NCBI Taxonomy" id="1871024"/>
    <lineage>
        <taxon>Bacteria</taxon>
        <taxon>Bacillati</taxon>
        <taxon>Bacillota</taxon>
        <taxon>Clostridia</taxon>
        <taxon>Eubacteriales</taxon>
        <taxon>Clostridiaceae</taxon>
        <taxon>Mordavella</taxon>
    </lineage>
</organism>
<dbReference type="PANTHER" id="PTHR22916:SF3">
    <property type="entry name" value="UDP-GLCNAC:BETAGAL BETA-1,3-N-ACETYLGLUCOSAMINYLTRANSFERASE-LIKE PROTEIN 1"/>
    <property type="match status" value="1"/>
</dbReference>
<reference evidence="2" key="2">
    <citation type="journal article" date="2021" name="Sci. Rep.">
        <title>The distribution of antibiotic resistance genes in chicken gut microbiota commensals.</title>
        <authorList>
            <person name="Juricova H."/>
            <person name="Matiasovicova J."/>
            <person name="Kubasova T."/>
            <person name="Cejkova D."/>
            <person name="Rychlik I."/>
        </authorList>
    </citation>
    <scope>NUCLEOTIDE SEQUENCE</scope>
    <source>
        <strain evidence="2">An582</strain>
    </source>
</reference>
<dbReference type="AlphaFoldDB" id="A0A938XBQ6"/>
<dbReference type="PANTHER" id="PTHR22916">
    <property type="entry name" value="GLYCOSYLTRANSFERASE"/>
    <property type="match status" value="1"/>
</dbReference>
<feature type="domain" description="Glycosyltransferase 2-like" evidence="1">
    <location>
        <begin position="6"/>
        <end position="110"/>
    </location>
</feature>
<evidence type="ECO:0000313" key="3">
    <source>
        <dbReference type="Proteomes" id="UP000705508"/>
    </source>
</evidence>
<proteinExistence type="predicted"/>
<reference evidence="2" key="1">
    <citation type="submission" date="2020-08" db="EMBL/GenBank/DDBJ databases">
        <authorList>
            <person name="Cejkova D."/>
            <person name="Kubasova T."/>
            <person name="Jahodarova E."/>
            <person name="Rychlik I."/>
        </authorList>
    </citation>
    <scope>NUCLEOTIDE SEQUENCE</scope>
    <source>
        <strain evidence="2">An582</strain>
    </source>
</reference>
<dbReference type="InterPro" id="IPR029044">
    <property type="entry name" value="Nucleotide-diphossugar_trans"/>
</dbReference>
<dbReference type="Gene3D" id="3.90.550.10">
    <property type="entry name" value="Spore Coat Polysaccharide Biosynthesis Protein SpsA, Chain A"/>
    <property type="match status" value="1"/>
</dbReference>
<dbReference type="Pfam" id="PF00535">
    <property type="entry name" value="Glycos_transf_2"/>
    <property type="match status" value="1"/>
</dbReference>
<evidence type="ECO:0000259" key="1">
    <source>
        <dbReference type="Pfam" id="PF00535"/>
    </source>
</evidence>